<dbReference type="PANTHER" id="PTHR30543">
    <property type="entry name" value="CHROMATE REDUCTASE"/>
    <property type="match status" value="1"/>
</dbReference>
<dbReference type="EMBL" id="RZGY01000001">
    <property type="protein sequence ID" value="RUQ85599.1"/>
    <property type="molecule type" value="Genomic_DNA"/>
</dbReference>
<dbReference type="AlphaFoldDB" id="A0A2P8GR83"/>
<dbReference type="EMBL" id="PYAU01000001">
    <property type="protein sequence ID" value="PSL36478.1"/>
    <property type="molecule type" value="Genomic_DNA"/>
</dbReference>
<sequence>MPISIDRAHGEPLRLMVIVGSVRPGRAGLPVSLWVHDRVSEVGGFDIDFVDLAELELPFMNEPNDPKLGQYRYRHTQSWSRRVEEADAFVFVSPEYNHSYSPALKNAIDYLYHEWSRKPVGFVSYGGVAGGTRGVAGLLPVLHGLGLVPTSASVEIPFTRRQIDDGFFTPSDRQSAALDSMLIELKDLDQSLALVRRDAVMMR</sequence>
<dbReference type="InterPro" id="IPR050712">
    <property type="entry name" value="NAD(P)H-dep_reductase"/>
</dbReference>
<proteinExistence type="predicted"/>
<reference evidence="2 4" key="1">
    <citation type="submission" date="2018-03" db="EMBL/GenBank/DDBJ databases">
        <title>Genomic Encyclopedia of Archaeal and Bacterial Type Strains, Phase II (KMG-II): from individual species to whole genera.</title>
        <authorList>
            <person name="Goeker M."/>
        </authorList>
    </citation>
    <scope>NUCLEOTIDE SEQUENCE [LARGE SCALE GENOMIC DNA]</scope>
    <source>
        <strain evidence="2 4">DSM 21548</strain>
    </source>
</reference>
<dbReference type="RefSeq" id="WP_106561748.1">
    <property type="nucleotide sequence ID" value="NZ_PYAU01000001.1"/>
</dbReference>
<comment type="caution">
    <text evidence="2">The sequence shown here is derived from an EMBL/GenBank/DDBJ whole genome shotgun (WGS) entry which is preliminary data.</text>
</comment>
<dbReference type="Proteomes" id="UP000241203">
    <property type="component" value="Unassembled WGS sequence"/>
</dbReference>
<evidence type="ECO:0000313" key="2">
    <source>
        <dbReference type="EMBL" id="PSL36478.1"/>
    </source>
</evidence>
<dbReference type="Gene3D" id="3.40.50.360">
    <property type="match status" value="1"/>
</dbReference>
<evidence type="ECO:0000313" key="3">
    <source>
        <dbReference type="EMBL" id="RUQ85599.1"/>
    </source>
</evidence>
<dbReference type="GO" id="GO:0016491">
    <property type="term" value="F:oxidoreductase activity"/>
    <property type="evidence" value="ECO:0007669"/>
    <property type="project" value="InterPro"/>
</dbReference>
<dbReference type="GO" id="GO:0010181">
    <property type="term" value="F:FMN binding"/>
    <property type="evidence" value="ECO:0007669"/>
    <property type="project" value="TreeGrafter"/>
</dbReference>
<evidence type="ECO:0000313" key="5">
    <source>
        <dbReference type="Proteomes" id="UP000268291"/>
    </source>
</evidence>
<dbReference type="OrthoDB" id="9812295at2"/>
<dbReference type="Proteomes" id="UP000268291">
    <property type="component" value="Unassembled WGS sequence"/>
</dbReference>
<dbReference type="InterPro" id="IPR029039">
    <property type="entry name" value="Flavoprotein-like_sf"/>
</dbReference>
<dbReference type="GO" id="GO:0005829">
    <property type="term" value="C:cytosol"/>
    <property type="evidence" value="ECO:0007669"/>
    <property type="project" value="TreeGrafter"/>
</dbReference>
<feature type="domain" description="NADPH-dependent FMN reductase-like" evidence="1">
    <location>
        <begin position="14"/>
        <end position="153"/>
    </location>
</feature>
<accession>A0A2P8GR83</accession>
<evidence type="ECO:0000313" key="4">
    <source>
        <dbReference type="Proteomes" id="UP000241203"/>
    </source>
</evidence>
<dbReference type="Pfam" id="PF03358">
    <property type="entry name" value="FMN_red"/>
    <property type="match status" value="1"/>
</dbReference>
<evidence type="ECO:0000259" key="1">
    <source>
        <dbReference type="Pfam" id="PF03358"/>
    </source>
</evidence>
<dbReference type="PANTHER" id="PTHR30543:SF21">
    <property type="entry name" value="NAD(P)H-DEPENDENT FMN REDUCTASE LOT6"/>
    <property type="match status" value="1"/>
</dbReference>
<name>A0A2P8GR83_9MICO</name>
<dbReference type="SUPFAM" id="SSF52218">
    <property type="entry name" value="Flavoproteins"/>
    <property type="match status" value="1"/>
</dbReference>
<protein>
    <submittedName>
        <fullName evidence="2">NAD(P)H-dependent FMN reductase</fullName>
    </submittedName>
    <submittedName>
        <fullName evidence="3">NADPH-dependent oxidoreductase</fullName>
    </submittedName>
</protein>
<reference evidence="3 5" key="2">
    <citation type="submission" date="2018-12" db="EMBL/GenBank/DDBJ databases">
        <authorList>
            <person name="hu s."/>
            <person name="Xu Y."/>
            <person name="Xu B."/>
            <person name="Li F."/>
        </authorList>
    </citation>
    <scope>NUCLEOTIDE SEQUENCE [LARGE SCALE GENOMIC DNA]</scope>
    <source>
        <strain evidence="3 5">KSW2-17</strain>
    </source>
</reference>
<gene>
    <name evidence="2" type="ORF">CLV49_0069</name>
    <name evidence="3" type="ORF">ELQ93_00715</name>
</gene>
<keyword evidence="5" id="KW-1185">Reference proteome</keyword>
<dbReference type="InterPro" id="IPR005025">
    <property type="entry name" value="FMN_Rdtase-like_dom"/>
</dbReference>
<organism evidence="2 4">
    <name type="scientific">Labedella gwakjiensis</name>
    <dbReference type="NCBI Taxonomy" id="390269"/>
    <lineage>
        <taxon>Bacteria</taxon>
        <taxon>Bacillati</taxon>
        <taxon>Actinomycetota</taxon>
        <taxon>Actinomycetes</taxon>
        <taxon>Micrococcales</taxon>
        <taxon>Microbacteriaceae</taxon>
        <taxon>Labedella</taxon>
    </lineage>
</organism>